<gene>
    <name evidence="3" type="ORF">GCM10022247_02990</name>
</gene>
<dbReference type="Proteomes" id="UP001501747">
    <property type="component" value="Unassembled WGS sequence"/>
</dbReference>
<feature type="signal peptide" evidence="2">
    <location>
        <begin position="1"/>
        <end position="20"/>
    </location>
</feature>
<evidence type="ECO:0000313" key="4">
    <source>
        <dbReference type="Proteomes" id="UP001501747"/>
    </source>
</evidence>
<dbReference type="RefSeq" id="WP_344870604.1">
    <property type="nucleotide sequence ID" value="NZ_BAABAL010000003.1"/>
</dbReference>
<name>A0ABP7QTU1_9PSEU</name>
<keyword evidence="2" id="KW-0732">Signal</keyword>
<keyword evidence="4" id="KW-1185">Reference proteome</keyword>
<feature type="chain" id="PRO_5045985872" evidence="2">
    <location>
        <begin position="21"/>
        <end position="175"/>
    </location>
</feature>
<evidence type="ECO:0000256" key="2">
    <source>
        <dbReference type="SAM" id="SignalP"/>
    </source>
</evidence>
<proteinExistence type="predicted"/>
<reference evidence="4" key="1">
    <citation type="journal article" date="2019" name="Int. J. Syst. Evol. Microbiol.">
        <title>The Global Catalogue of Microorganisms (GCM) 10K type strain sequencing project: providing services to taxonomists for standard genome sequencing and annotation.</title>
        <authorList>
            <consortium name="The Broad Institute Genomics Platform"/>
            <consortium name="The Broad Institute Genome Sequencing Center for Infectious Disease"/>
            <person name="Wu L."/>
            <person name="Ma J."/>
        </authorList>
    </citation>
    <scope>NUCLEOTIDE SEQUENCE [LARGE SCALE GENOMIC DNA]</scope>
    <source>
        <strain evidence="4">JCM 17342</strain>
    </source>
</reference>
<dbReference type="PROSITE" id="PS51257">
    <property type="entry name" value="PROKAR_LIPOPROTEIN"/>
    <property type="match status" value="1"/>
</dbReference>
<dbReference type="EMBL" id="BAABAL010000003">
    <property type="protein sequence ID" value="GAA3988003.1"/>
    <property type="molecule type" value="Genomic_DNA"/>
</dbReference>
<sequence length="175" mass="18004">MRAAAVFVVAAALLSGCATTVNGTPSPDEVPTLTSPAPTGGGGSTALDPCTLLKMSDLTSYGTFKGPTREDIGGSRGCNYTQTGVYASDPSFAISVGIRDSQSAESVNDKGRGKISGNVNGRKAFKVPQSSQDCIFVLALGDSARVDVVIAGQEVERSCTLAEKFADVVEPRLPK</sequence>
<protein>
    <submittedName>
        <fullName evidence="3">DUF3558 family protein</fullName>
    </submittedName>
</protein>
<evidence type="ECO:0000313" key="3">
    <source>
        <dbReference type="EMBL" id="GAA3988003.1"/>
    </source>
</evidence>
<evidence type="ECO:0000256" key="1">
    <source>
        <dbReference type="SAM" id="MobiDB-lite"/>
    </source>
</evidence>
<organism evidence="3 4">
    <name type="scientific">Allokutzneria multivorans</name>
    <dbReference type="NCBI Taxonomy" id="1142134"/>
    <lineage>
        <taxon>Bacteria</taxon>
        <taxon>Bacillati</taxon>
        <taxon>Actinomycetota</taxon>
        <taxon>Actinomycetes</taxon>
        <taxon>Pseudonocardiales</taxon>
        <taxon>Pseudonocardiaceae</taxon>
        <taxon>Allokutzneria</taxon>
    </lineage>
</organism>
<comment type="caution">
    <text evidence="3">The sequence shown here is derived from an EMBL/GenBank/DDBJ whole genome shotgun (WGS) entry which is preliminary data.</text>
</comment>
<feature type="region of interest" description="Disordered" evidence="1">
    <location>
        <begin position="20"/>
        <end position="46"/>
    </location>
</feature>
<dbReference type="InterPro" id="IPR024520">
    <property type="entry name" value="DUF3558"/>
</dbReference>
<accession>A0ABP7QTU1</accession>
<dbReference type="Pfam" id="PF12079">
    <property type="entry name" value="DUF3558"/>
    <property type="match status" value="1"/>
</dbReference>